<evidence type="ECO:0000313" key="2">
    <source>
        <dbReference type="EMBL" id="MTG99317.1"/>
    </source>
</evidence>
<dbReference type="EMBL" id="WMJX01000062">
    <property type="protein sequence ID" value="MTG99317.1"/>
    <property type="molecule type" value="Genomic_DNA"/>
</dbReference>
<evidence type="ECO:0000259" key="1">
    <source>
        <dbReference type="Pfam" id="PF20613"/>
    </source>
</evidence>
<organism evidence="2 3">
    <name type="scientific">Myroides albus</name>
    <dbReference type="NCBI Taxonomy" id="2562892"/>
    <lineage>
        <taxon>Bacteria</taxon>
        <taxon>Pseudomonadati</taxon>
        <taxon>Bacteroidota</taxon>
        <taxon>Flavobacteriia</taxon>
        <taxon>Flavobacteriales</taxon>
        <taxon>Flavobacteriaceae</taxon>
        <taxon>Myroides</taxon>
    </lineage>
</organism>
<comment type="caution">
    <text evidence="2">The sequence shown here is derived from an EMBL/GenBank/DDBJ whole genome shotgun (WGS) entry which is preliminary data.</text>
</comment>
<sequence>MIALFDIWVANEDRNLNNYNLLLNTSKGSSFFFYTIDHETIFNSCFLERELVEITENESIINTEIAKILFAKNKKINEIVDELIGNFYLCTGQCEDQSNKH</sequence>
<dbReference type="AlphaFoldDB" id="A0A6I3LNJ6"/>
<gene>
    <name evidence="2" type="ORF">GJV76_14510</name>
</gene>
<reference evidence="2 3" key="1">
    <citation type="submission" date="2019-11" db="EMBL/GenBank/DDBJ databases">
        <title>Genome of Strain BIT-d1.</title>
        <authorList>
            <person name="Yang Y."/>
        </authorList>
    </citation>
    <scope>NUCLEOTIDE SEQUENCE [LARGE SCALE GENOMIC DNA]</scope>
    <source>
        <strain evidence="2 3">BIT-d1</strain>
    </source>
</reference>
<dbReference type="RefSeq" id="WP_155093314.1">
    <property type="nucleotide sequence ID" value="NZ_CP102754.1"/>
</dbReference>
<dbReference type="Gene3D" id="1.10.1070.20">
    <property type="match status" value="1"/>
</dbReference>
<dbReference type="Proteomes" id="UP000438760">
    <property type="component" value="Unassembled WGS sequence"/>
</dbReference>
<evidence type="ECO:0000313" key="3">
    <source>
        <dbReference type="Proteomes" id="UP000438760"/>
    </source>
</evidence>
<proteinExistence type="predicted"/>
<dbReference type="Pfam" id="PF20613">
    <property type="entry name" value="HipA_2"/>
    <property type="match status" value="1"/>
</dbReference>
<accession>A0A6I3LNJ6</accession>
<protein>
    <recommendedName>
        <fullName evidence="1">HipA-like kinase domain-containing protein</fullName>
    </recommendedName>
</protein>
<feature type="domain" description="HipA-like kinase" evidence="1">
    <location>
        <begin position="2"/>
        <end position="53"/>
    </location>
</feature>
<dbReference type="InterPro" id="IPR046748">
    <property type="entry name" value="HipA_2"/>
</dbReference>
<name>A0A6I3LNJ6_9FLAO</name>
<dbReference type="OrthoDB" id="1092050at2"/>
<keyword evidence="3" id="KW-1185">Reference proteome</keyword>